<reference evidence="1" key="1">
    <citation type="submission" date="2020-06" db="EMBL/GenBank/DDBJ databases">
        <authorList>
            <person name="Dong N."/>
        </authorList>
    </citation>
    <scope>NUCLEOTIDE SEQUENCE</scope>
    <source>
        <strain evidence="1">DF46-2-2</strain>
    </source>
</reference>
<dbReference type="AlphaFoldDB" id="A0AAW7DUC0"/>
<protein>
    <recommendedName>
        <fullName evidence="3">Sporulation related protein</fullName>
    </recommendedName>
</protein>
<dbReference type="EMBL" id="JACANB010000027">
    <property type="protein sequence ID" value="MDM1697394.1"/>
    <property type="molecule type" value="Genomic_DNA"/>
</dbReference>
<gene>
    <name evidence="1" type="ORF">HX099_12220</name>
</gene>
<evidence type="ECO:0000313" key="1">
    <source>
        <dbReference type="EMBL" id="MDM1697394.1"/>
    </source>
</evidence>
<proteinExistence type="predicted"/>
<name>A0AAW7DUC0_9GAMM</name>
<dbReference type="Proteomes" id="UP001173465">
    <property type="component" value="Unassembled WGS sequence"/>
</dbReference>
<sequence length="188" mass="21279">MRWLFFGVVLLNIGYFFTYGVGQNLVINSNVLGEAVTRYKLKKELLQLKDTPLWLGGFFDKRQAEALLQRLVAKNITASLVEHEKIQELTYSLYLEGEPVKSSGLAVHAPLAGLDRYRLLQVFESYEAALGMQKKLATSVENKTFIKENIEKSHTYWVSMGESAALDAGQILALFKDFPEMKLGRVIE</sequence>
<reference evidence="1" key="2">
    <citation type="journal article" date="2022" name="Sci. Total Environ.">
        <title>Prevalence, transmission, and molecular epidemiology of tet(X)-positive bacteria among humans, animals, and environmental niches in China: An epidemiological, and genomic-based study.</title>
        <authorList>
            <person name="Dong N."/>
            <person name="Zeng Y."/>
            <person name="Cai C."/>
            <person name="Sun C."/>
            <person name="Lu J."/>
            <person name="Liu C."/>
            <person name="Zhou H."/>
            <person name="Sun Q."/>
            <person name="Shu L."/>
            <person name="Wang H."/>
            <person name="Wang Y."/>
            <person name="Wang S."/>
            <person name="Wu C."/>
            <person name="Chan E.W."/>
            <person name="Chen G."/>
            <person name="Shen Z."/>
            <person name="Chen S."/>
            <person name="Zhang R."/>
        </authorList>
    </citation>
    <scope>NUCLEOTIDE SEQUENCE</scope>
    <source>
        <strain evidence="1">DF46-2-2</strain>
    </source>
</reference>
<comment type="caution">
    <text evidence="1">The sequence shown here is derived from an EMBL/GenBank/DDBJ whole genome shotgun (WGS) entry which is preliminary data.</text>
</comment>
<accession>A0AAW7DUC0</accession>
<evidence type="ECO:0008006" key="3">
    <source>
        <dbReference type="Google" id="ProtNLM"/>
    </source>
</evidence>
<organism evidence="1 2">
    <name type="scientific">Thiopseudomonas alkaliphila</name>
    <dbReference type="NCBI Taxonomy" id="1697053"/>
    <lineage>
        <taxon>Bacteria</taxon>
        <taxon>Pseudomonadati</taxon>
        <taxon>Pseudomonadota</taxon>
        <taxon>Gammaproteobacteria</taxon>
        <taxon>Pseudomonadales</taxon>
        <taxon>Pseudomonadaceae</taxon>
        <taxon>Thiopseudomonas</taxon>
    </lineage>
</organism>
<dbReference type="RefSeq" id="WP_286594614.1">
    <property type="nucleotide sequence ID" value="NZ_JACANB010000027.1"/>
</dbReference>
<evidence type="ECO:0000313" key="2">
    <source>
        <dbReference type="Proteomes" id="UP001173465"/>
    </source>
</evidence>